<dbReference type="SFLD" id="SFLDG01017">
    <property type="entry name" value="Polyprenyl_Transferase_Like"/>
    <property type="match status" value="1"/>
</dbReference>
<evidence type="ECO:0000256" key="3">
    <source>
        <dbReference type="ARBA" id="ARBA00012833"/>
    </source>
</evidence>
<organism evidence="12 13">
    <name type="scientific">Gloeophyllum trabeum (strain ATCC 11539 / FP-39264 / Madison 617)</name>
    <name type="common">Brown rot fungus</name>
    <dbReference type="NCBI Taxonomy" id="670483"/>
    <lineage>
        <taxon>Eukaryota</taxon>
        <taxon>Fungi</taxon>
        <taxon>Dikarya</taxon>
        <taxon>Basidiomycota</taxon>
        <taxon>Agaricomycotina</taxon>
        <taxon>Agaricomycetes</taxon>
        <taxon>Gloeophyllales</taxon>
        <taxon>Gloeophyllaceae</taxon>
        <taxon>Gloeophyllum</taxon>
    </lineage>
</organism>
<sequence>MASSTAVIIARDGLPAAQDKRTERQRFEEVWNVLRDDVLADFRGRGMPQDAVEWYARNIDHNTSGGKRLRGLLVVESVKILRERILSDSEFFQAAILGWCVELLQAWLLVADDVMDHSATRRGKPCWYKMQGVNLIAINDAFMLESAIYFLLKKYFRQESYYVDLLELFQDITYETEMGQLLDLLTATENSDKVDLSKFSFEGYRRIAIYKSAFFTIHLPVALAMAMCRISVTDESLQILRDLSCALGEYGQIQDDFLDYAGDSEHTGKVGTDIINNKCSWCIITALALATPEQRWILKENYGRKDEQRERRVREVFEELRLRERYAAYEDDAYERITRLIEAIPEEAGGVHKPGLKRDIFKVLLEKMYRRTK</sequence>
<dbReference type="Proteomes" id="UP000030669">
    <property type="component" value="Unassembled WGS sequence"/>
</dbReference>
<dbReference type="eggNOG" id="KOG0711">
    <property type="taxonomic scope" value="Eukaryota"/>
</dbReference>
<dbReference type="RefSeq" id="XP_007861748.1">
    <property type="nucleotide sequence ID" value="XM_007863557.1"/>
</dbReference>
<dbReference type="AlphaFoldDB" id="S7QKR8"/>
<comment type="similarity">
    <text evidence="11">Belongs to the FPP/GGPP synthase family.</text>
</comment>
<dbReference type="GeneID" id="19305544"/>
<evidence type="ECO:0000256" key="6">
    <source>
        <dbReference type="ARBA" id="ARBA00022842"/>
    </source>
</evidence>
<dbReference type="InterPro" id="IPR033749">
    <property type="entry name" value="Polyprenyl_synt_CS"/>
</dbReference>
<dbReference type="OrthoDB" id="10257492at2759"/>
<dbReference type="HOGENOM" id="CLU_028376_1_0_1"/>
<dbReference type="STRING" id="670483.S7QKR8"/>
<dbReference type="EC" id="2.5.1.1" evidence="3"/>
<keyword evidence="13" id="KW-1185">Reference proteome</keyword>
<evidence type="ECO:0000256" key="4">
    <source>
        <dbReference type="ARBA" id="ARBA00022679"/>
    </source>
</evidence>
<name>S7QKR8_GLOTA</name>
<dbReference type="SUPFAM" id="SSF48576">
    <property type="entry name" value="Terpenoid synthases"/>
    <property type="match status" value="1"/>
</dbReference>
<evidence type="ECO:0000313" key="12">
    <source>
        <dbReference type="EMBL" id="EPQ59858.1"/>
    </source>
</evidence>
<evidence type="ECO:0000256" key="5">
    <source>
        <dbReference type="ARBA" id="ARBA00022723"/>
    </source>
</evidence>
<dbReference type="SFLD" id="SFLDS00005">
    <property type="entry name" value="Isoprenoid_Synthase_Type_I"/>
    <property type="match status" value="1"/>
</dbReference>
<evidence type="ECO:0000256" key="9">
    <source>
        <dbReference type="ARBA" id="ARBA00032448"/>
    </source>
</evidence>
<proteinExistence type="inferred from homology"/>
<dbReference type="PANTHER" id="PTHR11525">
    <property type="entry name" value="FARNESYL-PYROPHOSPHATE SYNTHETASE"/>
    <property type="match status" value="1"/>
</dbReference>
<evidence type="ECO:0000313" key="13">
    <source>
        <dbReference type="Proteomes" id="UP000030669"/>
    </source>
</evidence>
<keyword evidence="5" id="KW-0479">Metal-binding</keyword>
<evidence type="ECO:0000256" key="10">
    <source>
        <dbReference type="ARBA" id="ARBA00032873"/>
    </source>
</evidence>
<dbReference type="OMA" id="MGWFVEL"/>
<dbReference type="Gene3D" id="1.10.600.10">
    <property type="entry name" value="Farnesyl Diphosphate Synthase"/>
    <property type="match status" value="1"/>
</dbReference>
<dbReference type="GO" id="GO:0005737">
    <property type="term" value="C:cytoplasm"/>
    <property type="evidence" value="ECO:0007669"/>
    <property type="project" value="TreeGrafter"/>
</dbReference>
<dbReference type="PANTHER" id="PTHR11525:SF0">
    <property type="entry name" value="FARNESYL PYROPHOSPHATE SYNTHASE"/>
    <property type="match status" value="1"/>
</dbReference>
<keyword evidence="6" id="KW-0460">Magnesium</keyword>
<dbReference type="InterPro" id="IPR039702">
    <property type="entry name" value="FPS1-like"/>
</dbReference>
<gene>
    <name evidence="12" type="ORF">GLOTRDRAFT_34218</name>
</gene>
<comment type="cofactor">
    <cofactor evidence="1">
        <name>Mg(2+)</name>
        <dbReference type="ChEBI" id="CHEBI:18420"/>
    </cofactor>
</comment>
<dbReference type="PROSITE" id="PS00723">
    <property type="entry name" value="POLYPRENYL_SYNTHASE_1"/>
    <property type="match status" value="1"/>
</dbReference>
<dbReference type="EMBL" id="KB469297">
    <property type="protein sequence ID" value="EPQ59858.1"/>
    <property type="molecule type" value="Genomic_DNA"/>
</dbReference>
<evidence type="ECO:0000256" key="8">
    <source>
        <dbReference type="ARBA" id="ARBA00032424"/>
    </source>
</evidence>
<dbReference type="InterPro" id="IPR008949">
    <property type="entry name" value="Isoprenoid_synthase_dom_sf"/>
</dbReference>
<dbReference type="EC" id="2.5.1.10" evidence="2"/>
<dbReference type="InterPro" id="IPR000092">
    <property type="entry name" value="Polyprenyl_synt"/>
</dbReference>
<dbReference type="KEGG" id="gtr:GLOTRDRAFT_34218"/>
<dbReference type="GO" id="GO:0045337">
    <property type="term" value="P:farnesyl diphosphate biosynthetic process"/>
    <property type="evidence" value="ECO:0007669"/>
    <property type="project" value="TreeGrafter"/>
</dbReference>
<reference evidence="12 13" key="1">
    <citation type="journal article" date="2012" name="Science">
        <title>The Paleozoic origin of enzymatic lignin decomposition reconstructed from 31 fungal genomes.</title>
        <authorList>
            <person name="Floudas D."/>
            <person name="Binder M."/>
            <person name="Riley R."/>
            <person name="Barry K."/>
            <person name="Blanchette R.A."/>
            <person name="Henrissat B."/>
            <person name="Martinez A.T."/>
            <person name="Otillar R."/>
            <person name="Spatafora J.W."/>
            <person name="Yadav J.S."/>
            <person name="Aerts A."/>
            <person name="Benoit I."/>
            <person name="Boyd A."/>
            <person name="Carlson A."/>
            <person name="Copeland A."/>
            <person name="Coutinho P.M."/>
            <person name="de Vries R.P."/>
            <person name="Ferreira P."/>
            <person name="Findley K."/>
            <person name="Foster B."/>
            <person name="Gaskell J."/>
            <person name="Glotzer D."/>
            <person name="Gorecki P."/>
            <person name="Heitman J."/>
            <person name="Hesse C."/>
            <person name="Hori C."/>
            <person name="Igarashi K."/>
            <person name="Jurgens J.A."/>
            <person name="Kallen N."/>
            <person name="Kersten P."/>
            <person name="Kohler A."/>
            <person name="Kuees U."/>
            <person name="Kumar T.K.A."/>
            <person name="Kuo A."/>
            <person name="LaButti K."/>
            <person name="Larrondo L.F."/>
            <person name="Lindquist E."/>
            <person name="Ling A."/>
            <person name="Lombard V."/>
            <person name="Lucas S."/>
            <person name="Lundell T."/>
            <person name="Martin R."/>
            <person name="McLaughlin D.J."/>
            <person name="Morgenstern I."/>
            <person name="Morin E."/>
            <person name="Murat C."/>
            <person name="Nagy L.G."/>
            <person name="Nolan M."/>
            <person name="Ohm R.A."/>
            <person name="Patyshakuliyeva A."/>
            <person name="Rokas A."/>
            <person name="Ruiz-Duenas F.J."/>
            <person name="Sabat G."/>
            <person name="Salamov A."/>
            <person name="Samejima M."/>
            <person name="Schmutz J."/>
            <person name="Slot J.C."/>
            <person name="St John F."/>
            <person name="Stenlid J."/>
            <person name="Sun H."/>
            <person name="Sun S."/>
            <person name="Syed K."/>
            <person name="Tsang A."/>
            <person name="Wiebenga A."/>
            <person name="Young D."/>
            <person name="Pisabarro A."/>
            <person name="Eastwood D.C."/>
            <person name="Martin F."/>
            <person name="Cullen D."/>
            <person name="Grigoriev I.V."/>
            <person name="Hibbett D.S."/>
        </authorList>
    </citation>
    <scope>NUCLEOTIDE SEQUENCE [LARGE SCALE GENOMIC DNA]</scope>
    <source>
        <strain evidence="12 13">ATCC 11539</strain>
    </source>
</reference>
<dbReference type="GO" id="GO:0004161">
    <property type="term" value="F:dimethylallyltranstransferase activity"/>
    <property type="evidence" value="ECO:0007669"/>
    <property type="project" value="UniProtKB-EC"/>
</dbReference>
<accession>S7QKR8</accession>
<evidence type="ECO:0000256" key="1">
    <source>
        <dbReference type="ARBA" id="ARBA00001946"/>
    </source>
</evidence>
<dbReference type="CDD" id="cd00685">
    <property type="entry name" value="Trans_IPPS_HT"/>
    <property type="match status" value="1"/>
</dbReference>
<dbReference type="GO" id="GO:0004337">
    <property type="term" value="F:(2E,6E)-farnesyl diphosphate synthase activity"/>
    <property type="evidence" value="ECO:0007669"/>
    <property type="project" value="UniProtKB-EC"/>
</dbReference>
<dbReference type="Pfam" id="PF00348">
    <property type="entry name" value="polyprenyl_synt"/>
    <property type="match status" value="1"/>
</dbReference>
<protein>
    <recommendedName>
        <fullName evidence="10">(2E,6E)-farnesyl diphosphate synthase</fullName>
        <ecNumber evidence="3">2.5.1.1</ecNumber>
        <ecNumber evidence="2">2.5.1.10</ecNumber>
    </recommendedName>
    <alternativeName>
        <fullName evidence="9">Dimethylallyltranstransferase</fullName>
    </alternativeName>
    <alternativeName>
        <fullName evidence="8">Farnesyl diphosphate synthase</fullName>
    </alternativeName>
    <alternativeName>
        <fullName evidence="7">Geranyltranstransferase</fullName>
    </alternativeName>
</protein>
<evidence type="ECO:0000256" key="7">
    <source>
        <dbReference type="ARBA" id="ARBA00032380"/>
    </source>
</evidence>
<evidence type="ECO:0000256" key="11">
    <source>
        <dbReference type="RuleBase" id="RU004466"/>
    </source>
</evidence>
<dbReference type="GO" id="GO:0046872">
    <property type="term" value="F:metal ion binding"/>
    <property type="evidence" value="ECO:0007669"/>
    <property type="project" value="UniProtKB-KW"/>
</dbReference>
<evidence type="ECO:0000256" key="2">
    <source>
        <dbReference type="ARBA" id="ARBA00012439"/>
    </source>
</evidence>
<keyword evidence="4 11" id="KW-0808">Transferase</keyword>